<dbReference type="GO" id="GO:0046872">
    <property type="term" value="F:metal ion binding"/>
    <property type="evidence" value="ECO:0007669"/>
    <property type="project" value="UniProtKB-UniRule"/>
</dbReference>
<evidence type="ECO:0000313" key="9">
    <source>
        <dbReference type="EMBL" id="PIR47572.1"/>
    </source>
</evidence>
<feature type="binding site" evidence="6">
    <location>
        <position position="239"/>
    </location>
    <ligand>
        <name>a divalent metal cation</name>
        <dbReference type="ChEBI" id="CHEBI:60240"/>
        <label>2</label>
        <note>catalytic</note>
    </ligand>
</feature>
<feature type="binding site" evidence="6">
    <location>
        <position position="181"/>
    </location>
    <ligand>
        <name>substrate</name>
    </ligand>
</feature>
<dbReference type="Gene3D" id="3.90.230.10">
    <property type="entry name" value="Creatinase/methionine aminopeptidase superfamily"/>
    <property type="match status" value="1"/>
</dbReference>
<feature type="binding site" evidence="6">
    <location>
        <position position="208"/>
    </location>
    <ligand>
        <name>a divalent metal cation</name>
        <dbReference type="ChEBI" id="CHEBI:60240"/>
        <label>2</label>
        <note>catalytic</note>
    </ligand>
</feature>
<feature type="binding site" evidence="6">
    <location>
        <position position="239"/>
    </location>
    <ligand>
        <name>a divalent metal cation</name>
        <dbReference type="ChEBI" id="CHEBI:60240"/>
        <label>1</label>
    </ligand>
</feature>
<dbReference type="InterPro" id="IPR000994">
    <property type="entry name" value="Pept_M24"/>
</dbReference>
<comment type="function">
    <text evidence="1 6">Removes the N-terminal methionine from nascent proteins. The N-terminal methionine is often cleaved when the second residue in the primary sequence is small and uncharged (Met-Ala-, Cys, Gly, Pro, Ser, Thr, or Val). Requires deformylation of the N(alpha)-formylated initiator methionine before it can be hydrolyzed.</text>
</comment>
<evidence type="ECO:0000256" key="3">
    <source>
        <dbReference type="ARBA" id="ARBA00022670"/>
    </source>
</evidence>
<dbReference type="InterPro" id="IPR001714">
    <property type="entry name" value="Pept_M24_MAP"/>
</dbReference>
<feature type="binding site" evidence="6">
    <location>
        <position position="111"/>
    </location>
    <ligand>
        <name>a divalent metal cation</name>
        <dbReference type="ChEBI" id="CHEBI:60240"/>
        <label>2</label>
        <note>catalytic</note>
    </ligand>
</feature>
<dbReference type="Pfam" id="PF00557">
    <property type="entry name" value="Peptidase_M24"/>
    <property type="match status" value="1"/>
</dbReference>
<reference evidence="9 10" key="1">
    <citation type="submission" date="2017-09" db="EMBL/GenBank/DDBJ databases">
        <title>Depth-based differentiation of microbial function through sediment-hosted aquifers and enrichment of novel symbionts in the deep terrestrial subsurface.</title>
        <authorList>
            <person name="Probst A.J."/>
            <person name="Ladd B."/>
            <person name="Jarett J.K."/>
            <person name="Geller-Mcgrath D.E."/>
            <person name="Sieber C.M."/>
            <person name="Emerson J.B."/>
            <person name="Anantharaman K."/>
            <person name="Thomas B.C."/>
            <person name="Malmstrom R."/>
            <person name="Stieglmeier M."/>
            <person name="Klingl A."/>
            <person name="Woyke T."/>
            <person name="Ryan C.M."/>
            <person name="Banfield J.F."/>
        </authorList>
    </citation>
    <scope>NUCLEOTIDE SEQUENCE [LARGE SCALE GENOMIC DNA]</scope>
    <source>
        <strain evidence="9">CG10_big_fil_rev_8_21_14_0_10_50_16</strain>
    </source>
</reference>
<evidence type="ECO:0000256" key="4">
    <source>
        <dbReference type="ARBA" id="ARBA00022723"/>
    </source>
</evidence>
<dbReference type="NCBIfam" id="TIGR00500">
    <property type="entry name" value="met_pdase_I"/>
    <property type="match status" value="1"/>
</dbReference>
<keyword evidence="3 6" id="KW-0645">Protease</keyword>
<evidence type="ECO:0000256" key="7">
    <source>
        <dbReference type="RuleBase" id="RU003653"/>
    </source>
</evidence>
<comment type="catalytic activity">
    <reaction evidence="6 7">
        <text>Release of N-terminal amino acids, preferentially methionine, from peptides and arylamides.</text>
        <dbReference type="EC" id="3.4.11.18"/>
    </reaction>
</comment>
<comment type="cofactor">
    <cofactor evidence="6">
        <name>Co(2+)</name>
        <dbReference type="ChEBI" id="CHEBI:48828"/>
    </cofactor>
    <cofactor evidence="6">
        <name>Zn(2+)</name>
        <dbReference type="ChEBI" id="CHEBI:29105"/>
    </cofactor>
    <cofactor evidence="6">
        <name>Mn(2+)</name>
        <dbReference type="ChEBI" id="CHEBI:29035"/>
    </cofactor>
    <cofactor evidence="6">
        <name>Fe(2+)</name>
        <dbReference type="ChEBI" id="CHEBI:29033"/>
    </cofactor>
    <text evidence="6">Binds 2 divalent metal cations per subunit. Has a high-affinity and a low affinity metal-binding site. The true nature of the physiological cofactor is under debate. The enzyme is active with cobalt, zinc, manganese or divalent iron ions. Most likely, methionine aminopeptidases function as mononuclear Fe(2+)-metalloproteases under physiological conditions, and the catalytically relevant metal-binding site has been assigned to the histidine-containing high-affinity site.</text>
</comment>
<dbReference type="CDD" id="cd01086">
    <property type="entry name" value="MetAP1"/>
    <property type="match status" value="1"/>
</dbReference>
<proteinExistence type="inferred from homology"/>
<protein>
    <recommendedName>
        <fullName evidence="6 7">Methionine aminopeptidase</fullName>
        <shortName evidence="6">MAP</shortName>
        <shortName evidence="6">MetAP</shortName>
        <ecNumber evidence="6 7">3.4.11.18</ecNumber>
    </recommendedName>
    <alternativeName>
        <fullName evidence="6">Peptidase M</fullName>
    </alternativeName>
</protein>
<accession>A0A2H0RLZ8</accession>
<dbReference type="PRINTS" id="PR00599">
    <property type="entry name" value="MAPEPTIDASE"/>
</dbReference>
<dbReference type="AlphaFoldDB" id="A0A2H0RLZ8"/>
<feature type="binding site" evidence="6">
    <location>
        <position position="174"/>
    </location>
    <ligand>
        <name>a divalent metal cation</name>
        <dbReference type="ChEBI" id="CHEBI:60240"/>
        <label>2</label>
        <note>catalytic</note>
    </ligand>
</feature>
<evidence type="ECO:0000256" key="2">
    <source>
        <dbReference type="ARBA" id="ARBA00022438"/>
    </source>
</evidence>
<feature type="binding site" evidence="6">
    <location>
        <position position="100"/>
    </location>
    <ligand>
        <name>a divalent metal cation</name>
        <dbReference type="ChEBI" id="CHEBI:60240"/>
        <label>1</label>
    </ligand>
</feature>
<evidence type="ECO:0000256" key="1">
    <source>
        <dbReference type="ARBA" id="ARBA00002521"/>
    </source>
</evidence>
<dbReference type="SUPFAM" id="SSF55920">
    <property type="entry name" value="Creatinase/aminopeptidase"/>
    <property type="match status" value="1"/>
</dbReference>
<dbReference type="GO" id="GO:0070006">
    <property type="term" value="F:metalloaminopeptidase activity"/>
    <property type="evidence" value="ECO:0007669"/>
    <property type="project" value="UniProtKB-UniRule"/>
</dbReference>
<gene>
    <name evidence="6 9" type="primary">map</name>
    <name evidence="9" type="ORF">COV06_02710</name>
</gene>
<sequence>MALIKSTHDIESLRRGGKILSDALGAAVKAVKPGVTMRELDKIAEDSMRKAGAEPSFLDYTAGGDTPFPATVCISRNEEVIHGPGDRDIALREGDIVGLDIGCWYEGLCTDMAITVPVGEVTTDARSLMNVTKMSLQKGIEAAKAGKKLQTISQAIENTIKPHGYGIVTSYLGHGVGHAVHEDPMVPNFVSSQFDNPKLRVGMVLALEPMVTLGSEELTLADDDWSAITVDGSIAAHFEQTIVITETGAEILTPFPEV</sequence>
<keyword evidence="5 6" id="KW-0378">Hydrolase</keyword>
<dbReference type="InterPro" id="IPR002467">
    <property type="entry name" value="Pept_M24A_MAP1"/>
</dbReference>
<keyword evidence="4 6" id="KW-0479">Metal-binding</keyword>
<dbReference type="PANTHER" id="PTHR43330">
    <property type="entry name" value="METHIONINE AMINOPEPTIDASE"/>
    <property type="match status" value="1"/>
</dbReference>
<dbReference type="GO" id="GO:0006508">
    <property type="term" value="P:proteolysis"/>
    <property type="evidence" value="ECO:0007669"/>
    <property type="project" value="UniProtKB-KW"/>
</dbReference>
<dbReference type="PROSITE" id="PS00680">
    <property type="entry name" value="MAP_1"/>
    <property type="match status" value="1"/>
</dbReference>
<evidence type="ECO:0000256" key="5">
    <source>
        <dbReference type="ARBA" id="ARBA00022801"/>
    </source>
</evidence>
<evidence type="ECO:0000256" key="6">
    <source>
        <dbReference type="HAMAP-Rule" id="MF_01974"/>
    </source>
</evidence>
<organism evidence="9 10">
    <name type="scientific">Candidatus Uhrbacteria bacterium CG10_big_fil_rev_8_21_14_0_10_50_16</name>
    <dbReference type="NCBI Taxonomy" id="1975039"/>
    <lineage>
        <taxon>Bacteria</taxon>
        <taxon>Candidatus Uhriibacteriota</taxon>
    </lineage>
</organism>
<dbReference type="EMBL" id="PCYM01000005">
    <property type="protein sequence ID" value="PIR47572.1"/>
    <property type="molecule type" value="Genomic_DNA"/>
</dbReference>
<feature type="domain" description="Peptidase M24" evidence="8">
    <location>
        <begin position="12"/>
        <end position="246"/>
    </location>
</feature>
<comment type="caution">
    <text evidence="9">The sequence shown here is derived from an EMBL/GenBank/DDBJ whole genome shotgun (WGS) entry which is preliminary data.</text>
</comment>
<dbReference type="PANTHER" id="PTHR43330:SF27">
    <property type="entry name" value="METHIONINE AMINOPEPTIDASE"/>
    <property type="match status" value="1"/>
</dbReference>
<feature type="binding site" evidence="6">
    <location>
        <position position="82"/>
    </location>
    <ligand>
        <name>substrate</name>
    </ligand>
</feature>
<keyword evidence="2 6" id="KW-0031">Aminopeptidase</keyword>
<dbReference type="EC" id="3.4.11.18" evidence="6 7"/>
<evidence type="ECO:0000259" key="8">
    <source>
        <dbReference type="Pfam" id="PF00557"/>
    </source>
</evidence>
<dbReference type="Proteomes" id="UP000230084">
    <property type="component" value="Unassembled WGS sequence"/>
</dbReference>
<dbReference type="GO" id="GO:0005829">
    <property type="term" value="C:cytosol"/>
    <property type="evidence" value="ECO:0007669"/>
    <property type="project" value="TreeGrafter"/>
</dbReference>
<name>A0A2H0RLZ8_9BACT</name>
<feature type="binding site" evidence="6">
    <location>
        <position position="111"/>
    </location>
    <ligand>
        <name>a divalent metal cation</name>
        <dbReference type="ChEBI" id="CHEBI:60240"/>
        <label>1</label>
    </ligand>
</feature>
<dbReference type="InterPro" id="IPR036005">
    <property type="entry name" value="Creatinase/aminopeptidase-like"/>
</dbReference>
<dbReference type="GO" id="GO:0004239">
    <property type="term" value="F:initiator methionyl aminopeptidase activity"/>
    <property type="evidence" value="ECO:0007669"/>
    <property type="project" value="UniProtKB-UniRule"/>
</dbReference>
<comment type="subunit">
    <text evidence="6">Monomer.</text>
</comment>
<dbReference type="HAMAP" id="MF_01974">
    <property type="entry name" value="MetAP_1"/>
    <property type="match status" value="1"/>
</dbReference>
<evidence type="ECO:0000313" key="10">
    <source>
        <dbReference type="Proteomes" id="UP000230084"/>
    </source>
</evidence>
<comment type="similarity">
    <text evidence="6">Belongs to the peptidase M24A family. Methionine aminopeptidase type 1 subfamily.</text>
</comment>